<dbReference type="OrthoDB" id="6132182at2759"/>
<evidence type="ECO:0000256" key="5">
    <source>
        <dbReference type="ARBA" id="ARBA00023002"/>
    </source>
</evidence>
<dbReference type="PROSITE" id="PS00497">
    <property type="entry name" value="TYROSINASE_1"/>
    <property type="match status" value="1"/>
</dbReference>
<sequence>MAPFVFANTLHFTLFASLLFRISTSSPIALGQDGPLPRAAGVFSVLGVASLGDPSVHPRLEVRELEKNTDQWNIYLLGLKRFQETGKDDRLSYYQIAGIHGRPYIAWDGVNQGSGDSGGGYCPHGANIFPTWHRPYLALFEELLYLNTRQVVSEFAPGPLRDKYSAALATFRMPYWDWAAVPPINEGSMPWSVQKPTVDVVFPNGTSGTIANPLFTYRLPAGADMGGPPFSIWPSTLRDPSSNEANAASRNDLVALELDQNRNNLQSRVYNVLAMQHDYTAVSNDLEPGDNFESVHDTIHNTVGSDGHMSFLAIASFDPIFWLHHTNVDRIFSIWQALNPNSYVTPMANPYATFTEPSNSVADINTPLAPFHHDASGKIWTSDGVRSTTTFGYTYPELVGFNSNDTSSLILKVNNLYGPNAGHQKRSTSSPSLVDRSTLDRRAVAGAPNFSGQRQYVTNIRVKKFSGIGSFNIYVFLGGQPGSDAKLWVNMASFVGVTGMLSQPMQSDNAKADVDAHGAVPLTAALEQKVRSGELESLEEGTVAEYLNRNLQWRIATMKGELIPTEETPGFQISVMWVPIQPAESASEFPKMLGDYQVLVAATDGLPGGFWKGDAVSSNGY</sequence>
<reference evidence="14" key="1">
    <citation type="journal article" date="2020" name="Stud. Mycol.">
        <title>101 Dothideomycetes genomes: a test case for predicting lifestyles and emergence of pathogens.</title>
        <authorList>
            <person name="Haridas S."/>
            <person name="Albert R."/>
            <person name="Binder M."/>
            <person name="Bloem J."/>
            <person name="Labutti K."/>
            <person name="Salamov A."/>
            <person name="Andreopoulos B."/>
            <person name="Baker S."/>
            <person name="Barry K."/>
            <person name="Bills G."/>
            <person name="Bluhm B."/>
            <person name="Cannon C."/>
            <person name="Castanera R."/>
            <person name="Culley D."/>
            <person name="Daum C."/>
            <person name="Ezra D."/>
            <person name="Gonzalez J."/>
            <person name="Henrissat B."/>
            <person name="Kuo A."/>
            <person name="Liang C."/>
            <person name="Lipzen A."/>
            <person name="Lutzoni F."/>
            <person name="Magnuson J."/>
            <person name="Mondo S."/>
            <person name="Nolan M."/>
            <person name="Ohm R."/>
            <person name="Pangilinan J."/>
            <person name="Park H.-J."/>
            <person name="Ramirez L."/>
            <person name="Alfaro M."/>
            <person name="Sun H."/>
            <person name="Tritt A."/>
            <person name="Yoshinaga Y."/>
            <person name="Zwiers L.-H."/>
            <person name="Turgeon B."/>
            <person name="Goodwin S."/>
            <person name="Spatafora J."/>
            <person name="Crous P."/>
            <person name="Grigoriev I."/>
        </authorList>
    </citation>
    <scope>NUCLEOTIDE SEQUENCE</scope>
    <source>
        <strain evidence="14">CBS 122681</strain>
    </source>
</reference>
<accession>A0A6A6TPG7</accession>
<evidence type="ECO:0000256" key="4">
    <source>
        <dbReference type="ARBA" id="ARBA00022723"/>
    </source>
</evidence>
<protein>
    <recommendedName>
        <fullName evidence="3">tyrosinase</fullName>
        <ecNumber evidence="3">1.14.18.1</ecNumber>
    </recommendedName>
</protein>
<dbReference type="InterPro" id="IPR002227">
    <property type="entry name" value="Tyrosinase_Cu-bd"/>
</dbReference>
<dbReference type="Gene3D" id="2.60.310.20">
    <property type="match status" value="1"/>
</dbReference>
<dbReference type="InterPro" id="IPR050316">
    <property type="entry name" value="Tyrosinase/Hemocyanin"/>
</dbReference>
<evidence type="ECO:0000256" key="8">
    <source>
        <dbReference type="ARBA" id="ARBA00023101"/>
    </source>
</evidence>
<evidence type="ECO:0000256" key="3">
    <source>
        <dbReference type="ARBA" id="ARBA00011906"/>
    </source>
</evidence>
<comment type="catalytic activity">
    <reaction evidence="10">
        <text>L-tyrosine + O2 = L-dopaquinone + H2O</text>
        <dbReference type="Rhea" id="RHEA:18117"/>
        <dbReference type="ChEBI" id="CHEBI:15377"/>
        <dbReference type="ChEBI" id="CHEBI:15379"/>
        <dbReference type="ChEBI" id="CHEBI:57924"/>
        <dbReference type="ChEBI" id="CHEBI:58315"/>
        <dbReference type="EC" id="1.14.18.1"/>
    </reaction>
</comment>
<proteinExistence type="inferred from homology"/>
<dbReference type="PANTHER" id="PTHR11474">
    <property type="entry name" value="TYROSINASE FAMILY MEMBER"/>
    <property type="match status" value="1"/>
</dbReference>
<feature type="domain" description="Tyrosinase copper-binding" evidence="12">
    <location>
        <begin position="124"/>
        <end position="141"/>
    </location>
</feature>
<dbReference type="Gene3D" id="1.10.1280.10">
    <property type="entry name" value="Di-copper center containing domain from catechol oxidase"/>
    <property type="match status" value="1"/>
</dbReference>
<evidence type="ECO:0000259" key="13">
    <source>
        <dbReference type="PROSITE" id="PS00498"/>
    </source>
</evidence>
<dbReference type="GO" id="GO:0004503">
    <property type="term" value="F:tyrosinase activity"/>
    <property type="evidence" value="ECO:0007669"/>
    <property type="project" value="UniProtKB-EC"/>
</dbReference>
<organism evidence="14 15">
    <name type="scientific">Lophiostoma macrostomum CBS 122681</name>
    <dbReference type="NCBI Taxonomy" id="1314788"/>
    <lineage>
        <taxon>Eukaryota</taxon>
        <taxon>Fungi</taxon>
        <taxon>Dikarya</taxon>
        <taxon>Ascomycota</taxon>
        <taxon>Pezizomycotina</taxon>
        <taxon>Dothideomycetes</taxon>
        <taxon>Pleosporomycetidae</taxon>
        <taxon>Pleosporales</taxon>
        <taxon>Lophiostomataceae</taxon>
        <taxon>Lophiostoma</taxon>
    </lineage>
</organism>
<dbReference type="InterPro" id="IPR041640">
    <property type="entry name" value="Tyrosinase_C"/>
</dbReference>
<evidence type="ECO:0000256" key="9">
    <source>
        <dbReference type="ARBA" id="ARBA00048233"/>
    </source>
</evidence>
<dbReference type="PANTHER" id="PTHR11474:SF76">
    <property type="entry name" value="SHKT DOMAIN-CONTAINING PROTEIN"/>
    <property type="match status" value="1"/>
</dbReference>
<dbReference type="Proteomes" id="UP000799324">
    <property type="component" value="Unassembled WGS sequence"/>
</dbReference>
<keyword evidence="4" id="KW-0479">Metal-binding</keyword>
<evidence type="ECO:0000256" key="7">
    <source>
        <dbReference type="ARBA" id="ARBA00023033"/>
    </source>
</evidence>
<keyword evidence="5" id="KW-0560">Oxidoreductase</keyword>
<evidence type="ECO:0000256" key="6">
    <source>
        <dbReference type="ARBA" id="ARBA00023008"/>
    </source>
</evidence>
<comment type="catalytic activity">
    <reaction evidence="9">
        <text>2 L-dopa + O2 = 2 L-dopaquinone + 2 H2O</text>
        <dbReference type="Rhea" id="RHEA:34287"/>
        <dbReference type="ChEBI" id="CHEBI:15377"/>
        <dbReference type="ChEBI" id="CHEBI:15379"/>
        <dbReference type="ChEBI" id="CHEBI:57504"/>
        <dbReference type="ChEBI" id="CHEBI:57924"/>
        <dbReference type="EC" id="1.14.18.1"/>
    </reaction>
</comment>
<dbReference type="GO" id="GO:0042438">
    <property type="term" value="P:melanin biosynthetic process"/>
    <property type="evidence" value="ECO:0007669"/>
    <property type="project" value="UniProtKB-KW"/>
</dbReference>
<evidence type="ECO:0000256" key="10">
    <source>
        <dbReference type="ARBA" id="ARBA00048881"/>
    </source>
</evidence>
<dbReference type="Pfam" id="PF00264">
    <property type="entry name" value="Tyrosinase"/>
    <property type="match status" value="1"/>
</dbReference>
<keyword evidence="6" id="KW-0186">Copper</keyword>
<gene>
    <name evidence="14" type="ORF">K491DRAFT_710514</name>
</gene>
<comment type="similarity">
    <text evidence="2">Belongs to the tyrosinase family.</text>
</comment>
<keyword evidence="11" id="KW-0732">Signal</keyword>
<keyword evidence="7" id="KW-0503">Monooxygenase</keyword>
<dbReference type="AlphaFoldDB" id="A0A6A6TPG7"/>
<dbReference type="InterPro" id="IPR008922">
    <property type="entry name" value="Di-copper_centre_dom_sf"/>
</dbReference>
<dbReference type="SUPFAM" id="SSF48056">
    <property type="entry name" value="Di-copper centre-containing domain"/>
    <property type="match status" value="1"/>
</dbReference>
<evidence type="ECO:0000259" key="12">
    <source>
        <dbReference type="PROSITE" id="PS00497"/>
    </source>
</evidence>
<feature type="signal peptide" evidence="11">
    <location>
        <begin position="1"/>
        <end position="25"/>
    </location>
</feature>
<keyword evidence="8" id="KW-0470">Melanin biosynthesis</keyword>
<dbReference type="PRINTS" id="PR00092">
    <property type="entry name" value="TYROSINASE"/>
</dbReference>
<evidence type="ECO:0000313" key="15">
    <source>
        <dbReference type="Proteomes" id="UP000799324"/>
    </source>
</evidence>
<dbReference type="GO" id="GO:0046872">
    <property type="term" value="F:metal ion binding"/>
    <property type="evidence" value="ECO:0007669"/>
    <property type="project" value="UniProtKB-KW"/>
</dbReference>
<evidence type="ECO:0000256" key="1">
    <source>
        <dbReference type="ARBA" id="ARBA00001973"/>
    </source>
</evidence>
<feature type="chain" id="PRO_5025639160" description="tyrosinase" evidence="11">
    <location>
        <begin position="26"/>
        <end position="621"/>
    </location>
</feature>
<dbReference type="Pfam" id="PF18132">
    <property type="entry name" value="Tyrosinase_C"/>
    <property type="match status" value="1"/>
</dbReference>
<dbReference type="EMBL" id="MU004292">
    <property type="protein sequence ID" value="KAF2661672.1"/>
    <property type="molecule type" value="Genomic_DNA"/>
</dbReference>
<feature type="domain" description="Tyrosinase copper-binding" evidence="13">
    <location>
        <begin position="318"/>
        <end position="329"/>
    </location>
</feature>
<dbReference type="EC" id="1.14.18.1" evidence="3"/>
<evidence type="ECO:0000256" key="11">
    <source>
        <dbReference type="SAM" id="SignalP"/>
    </source>
</evidence>
<evidence type="ECO:0000313" key="14">
    <source>
        <dbReference type="EMBL" id="KAF2661672.1"/>
    </source>
</evidence>
<dbReference type="PROSITE" id="PS00498">
    <property type="entry name" value="TYROSINASE_2"/>
    <property type="match status" value="1"/>
</dbReference>
<name>A0A6A6TPG7_9PLEO</name>
<evidence type="ECO:0000256" key="2">
    <source>
        <dbReference type="ARBA" id="ARBA00009928"/>
    </source>
</evidence>
<keyword evidence="15" id="KW-1185">Reference proteome</keyword>
<comment type="cofactor">
    <cofactor evidence="1">
        <name>Cu(2+)</name>
        <dbReference type="ChEBI" id="CHEBI:29036"/>
    </cofactor>
</comment>